<evidence type="ECO:0000256" key="5">
    <source>
        <dbReference type="ARBA" id="ARBA00022729"/>
    </source>
</evidence>
<dbReference type="InterPro" id="IPR010475">
    <property type="entry name" value="AKH/RPCH_hormone"/>
</dbReference>
<keyword evidence="6" id="KW-0027">Amidation</keyword>
<dbReference type="PROSITE" id="PS00256">
    <property type="entry name" value="AKH"/>
    <property type="match status" value="1"/>
</dbReference>
<evidence type="ECO:0000256" key="4">
    <source>
        <dbReference type="ARBA" id="ARBA00022702"/>
    </source>
</evidence>
<feature type="region of interest" description="Disordered" evidence="9">
    <location>
        <begin position="55"/>
        <end position="77"/>
    </location>
</feature>
<keyword evidence="5 10" id="KW-0732">Signal</keyword>
<keyword evidence="4" id="KW-0372">Hormone</keyword>
<evidence type="ECO:0000256" key="8">
    <source>
        <dbReference type="ARBA" id="ARBA00023320"/>
    </source>
</evidence>
<sequence>MGVCVLVVALVSAQLTFSRDWAGGKRASPVAFDCNQFAQICRQFIHDLKQSLRKEKLSKHRKADREDLSLDYDDDKK</sequence>
<evidence type="ECO:0000256" key="10">
    <source>
        <dbReference type="SAM" id="SignalP"/>
    </source>
</evidence>
<dbReference type="EMBL" id="CAVLGL010000086">
    <property type="protein sequence ID" value="CAK1591062.1"/>
    <property type="molecule type" value="Genomic_DNA"/>
</dbReference>
<dbReference type="GO" id="GO:0005179">
    <property type="term" value="F:hormone activity"/>
    <property type="evidence" value="ECO:0007669"/>
    <property type="project" value="UniProtKB-KW"/>
</dbReference>
<dbReference type="Pfam" id="PF06377">
    <property type="entry name" value="Adipokin_hormo"/>
    <property type="match status" value="1"/>
</dbReference>
<dbReference type="GO" id="GO:0005576">
    <property type="term" value="C:extracellular region"/>
    <property type="evidence" value="ECO:0007669"/>
    <property type="project" value="UniProtKB-SubCell"/>
</dbReference>
<name>A0AAV1LAK9_9NEOP</name>
<dbReference type="Proteomes" id="UP001314205">
    <property type="component" value="Unassembled WGS sequence"/>
</dbReference>
<gene>
    <name evidence="11" type="ORF">PARMNEM_LOCUS11345</name>
</gene>
<feature type="signal peptide" evidence="10">
    <location>
        <begin position="1"/>
        <end position="18"/>
    </location>
</feature>
<dbReference type="InterPro" id="IPR002047">
    <property type="entry name" value="Adipokinetic_hormone_CS"/>
</dbReference>
<dbReference type="AlphaFoldDB" id="A0AAV1LAK9"/>
<feature type="compositionally biased region" description="Basic and acidic residues" evidence="9">
    <location>
        <begin position="63"/>
        <end position="77"/>
    </location>
</feature>
<evidence type="ECO:0000313" key="12">
    <source>
        <dbReference type="Proteomes" id="UP001314205"/>
    </source>
</evidence>
<organism evidence="11 12">
    <name type="scientific">Parnassius mnemosyne</name>
    <name type="common">clouded apollo</name>
    <dbReference type="NCBI Taxonomy" id="213953"/>
    <lineage>
        <taxon>Eukaryota</taxon>
        <taxon>Metazoa</taxon>
        <taxon>Ecdysozoa</taxon>
        <taxon>Arthropoda</taxon>
        <taxon>Hexapoda</taxon>
        <taxon>Insecta</taxon>
        <taxon>Pterygota</taxon>
        <taxon>Neoptera</taxon>
        <taxon>Endopterygota</taxon>
        <taxon>Lepidoptera</taxon>
        <taxon>Glossata</taxon>
        <taxon>Ditrysia</taxon>
        <taxon>Papilionoidea</taxon>
        <taxon>Papilionidae</taxon>
        <taxon>Parnassiinae</taxon>
        <taxon>Parnassini</taxon>
        <taxon>Parnassius</taxon>
        <taxon>Driopa</taxon>
    </lineage>
</organism>
<evidence type="ECO:0000256" key="9">
    <source>
        <dbReference type="SAM" id="MobiDB-lite"/>
    </source>
</evidence>
<keyword evidence="12" id="KW-1185">Reference proteome</keyword>
<evidence type="ECO:0000256" key="6">
    <source>
        <dbReference type="ARBA" id="ARBA00022815"/>
    </source>
</evidence>
<evidence type="ECO:0000256" key="2">
    <source>
        <dbReference type="ARBA" id="ARBA00006145"/>
    </source>
</evidence>
<feature type="chain" id="PRO_5043370778" description="Adipokinetic hormone" evidence="10">
    <location>
        <begin position="19"/>
        <end position="77"/>
    </location>
</feature>
<protein>
    <recommendedName>
        <fullName evidence="13">Adipokinetic hormone</fullName>
    </recommendedName>
</protein>
<reference evidence="11 12" key="1">
    <citation type="submission" date="2023-11" db="EMBL/GenBank/DDBJ databases">
        <authorList>
            <person name="Hedman E."/>
            <person name="Englund M."/>
            <person name="Stromberg M."/>
            <person name="Nyberg Akerstrom W."/>
            <person name="Nylinder S."/>
            <person name="Jareborg N."/>
            <person name="Kallberg Y."/>
            <person name="Kronander E."/>
        </authorList>
    </citation>
    <scope>NUCLEOTIDE SEQUENCE [LARGE SCALE GENOMIC DNA]</scope>
</reference>
<dbReference type="GO" id="GO:0007218">
    <property type="term" value="P:neuropeptide signaling pathway"/>
    <property type="evidence" value="ECO:0007669"/>
    <property type="project" value="UniProtKB-KW"/>
</dbReference>
<evidence type="ECO:0000313" key="11">
    <source>
        <dbReference type="EMBL" id="CAK1591062.1"/>
    </source>
</evidence>
<keyword evidence="8" id="KW-0527">Neuropeptide</keyword>
<keyword evidence="7" id="KW-0873">Pyrrolidone carboxylic acid</keyword>
<evidence type="ECO:0000256" key="3">
    <source>
        <dbReference type="ARBA" id="ARBA00022525"/>
    </source>
</evidence>
<keyword evidence="3" id="KW-0964">Secreted</keyword>
<comment type="subcellular location">
    <subcellularLocation>
        <location evidence="1">Secreted</location>
    </subcellularLocation>
</comment>
<proteinExistence type="inferred from homology"/>
<evidence type="ECO:0008006" key="13">
    <source>
        <dbReference type="Google" id="ProtNLM"/>
    </source>
</evidence>
<evidence type="ECO:0000256" key="7">
    <source>
        <dbReference type="ARBA" id="ARBA00023283"/>
    </source>
</evidence>
<comment type="caution">
    <text evidence="11">The sequence shown here is derived from an EMBL/GenBank/DDBJ whole genome shotgun (WGS) entry which is preliminary data.</text>
</comment>
<accession>A0AAV1LAK9</accession>
<evidence type="ECO:0000256" key="1">
    <source>
        <dbReference type="ARBA" id="ARBA00004613"/>
    </source>
</evidence>
<comment type="similarity">
    <text evidence="2">Belongs to the AKH/HRTH/RPCH family.</text>
</comment>